<proteinExistence type="predicted"/>
<name>A0AA35M0D7_9HYPO</name>
<organism evidence="1 2">
    <name type="scientific">Clonostachys chloroleuca</name>
    <dbReference type="NCBI Taxonomy" id="1926264"/>
    <lineage>
        <taxon>Eukaryota</taxon>
        <taxon>Fungi</taxon>
        <taxon>Dikarya</taxon>
        <taxon>Ascomycota</taxon>
        <taxon>Pezizomycotina</taxon>
        <taxon>Sordariomycetes</taxon>
        <taxon>Hypocreomycetidae</taxon>
        <taxon>Hypocreales</taxon>
        <taxon>Bionectriaceae</taxon>
        <taxon>Clonostachys</taxon>
    </lineage>
</organism>
<dbReference type="EMBL" id="CABFNP030000813">
    <property type="protein sequence ID" value="CAI6088153.1"/>
    <property type="molecule type" value="Genomic_DNA"/>
</dbReference>
<evidence type="ECO:0000313" key="2">
    <source>
        <dbReference type="Proteomes" id="UP001160390"/>
    </source>
</evidence>
<dbReference type="AlphaFoldDB" id="A0AA35M0D7"/>
<sequence>MLGAVIACRLPFLFPRQGIGAIPASPPPPWASGSRNFTIFPFRYLSLRSESLKSRAQGRVLLPMLIPTDTPNAW</sequence>
<keyword evidence="2" id="KW-1185">Reference proteome</keyword>
<evidence type="ECO:0000313" key="1">
    <source>
        <dbReference type="EMBL" id="CAI6088153.1"/>
    </source>
</evidence>
<reference evidence="1" key="1">
    <citation type="submission" date="2023-01" db="EMBL/GenBank/DDBJ databases">
        <authorList>
            <person name="Piombo E."/>
        </authorList>
    </citation>
    <scope>NUCLEOTIDE SEQUENCE</scope>
</reference>
<gene>
    <name evidence="1" type="ORF">CCHLO57077_00015688</name>
</gene>
<dbReference type="Proteomes" id="UP001160390">
    <property type="component" value="Unassembled WGS sequence"/>
</dbReference>
<accession>A0AA35M0D7</accession>
<comment type="caution">
    <text evidence="1">The sequence shown here is derived from an EMBL/GenBank/DDBJ whole genome shotgun (WGS) entry which is preliminary data.</text>
</comment>
<protein>
    <submittedName>
        <fullName evidence="1">Uncharacterized protein</fullName>
    </submittedName>
</protein>